<evidence type="ECO:0000313" key="2">
    <source>
        <dbReference type="Proteomes" id="UP001293254"/>
    </source>
</evidence>
<accession>A0AAE1Y471</accession>
<name>A0AAE1Y471_9LAMI</name>
<dbReference type="Gene3D" id="3.90.180.10">
    <property type="entry name" value="Medium-chain alcohol dehydrogenases, catalytic domain"/>
    <property type="match status" value="1"/>
</dbReference>
<comment type="caution">
    <text evidence="1">The sequence shown here is derived from an EMBL/GenBank/DDBJ whole genome shotgun (WGS) entry which is preliminary data.</text>
</comment>
<evidence type="ECO:0000313" key="1">
    <source>
        <dbReference type="EMBL" id="KAK4422881.1"/>
    </source>
</evidence>
<proteinExistence type="predicted"/>
<protein>
    <submittedName>
        <fullName evidence="1">Uncharacterized protein</fullName>
    </submittedName>
</protein>
<gene>
    <name evidence="1" type="ORF">Salat_1870700</name>
</gene>
<dbReference type="EMBL" id="JACGWO010000007">
    <property type="protein sequence ID" value="KAK4422881.1"/>
    <property type="molecule type" value="Genomic_DNA"/>
</dbReference>
<reference evidence="1" key="2">
    <citation type="journal article" date="2024" name="Plant">
        <title>Genomic evolution and insights into agronomic trait innovations of Sesamum species.</title>
        <authorList>
            <person name="Miao H."/>
            <person name="Wang L."/>
            <person name="Qu L."/>
            <person name="Liu H."/>
            <person name="Sun Y."/>
            <person name="Le M."/>
            <person name="Wang Q."/>
            <person name="Wei S."/>
            <person name="Zheng Y."/>
            <person name="Lin W."/>
            <person name="Duan Y."/>
            <person name="Cao H."/>
            <person name="Xiong S."/>
            <person name="Wang X."/>
            <person name="Wei L."/>
            <person name="Li C."/>
            <person name="Ma Q."/>
            <person name="Ju M."/>
            <person name="Zhao R."/>
            <person name="Li G."/>
            <person name="Mu C."/>
            <person name="Tian Q."/>
            <person name="Mei H."/>
            <person name="Zhang T."/>
            <person name="Gao T."/>
            <person name="Zhang H."/>
        </authorList>
    </citation>
    <scope>NUCLEOTIDE SEQUENCE</scope>
    <source>
        <strain evidence="1">3651</strain>
    </source>
</reference>
<keyword evidence="2" id="KW-1185">Reference proteome</keyword>
<dbReference type="AlphaFoldDB" id="A0AAE1Y471"/>
<sequence length="133" mass="15129">MQNFKAEGKLTPGRVEEDLMAFKPKNVLFEEAANLPVTVQTAVEGFSTRKVKLRKGDWSILVYMAYAMGPDGREEFKPERWLENGTFQPESPFKFVAFYVSSSFTVSACSRITCICSTDDDSYNFLLVQTLRM</sequence>
<reference evidence="1" key="1">
    <citation type="submission" date="2020-06" db="EMBL/GenBank/DDBJ databases">
        <authorList>
            <person name="Li T."/>
            <person name="Hu X."/>
            <person name="Zhang T."/>
            <person name="Song X."/>
            <person name="Zhang H."/>
            <person name="Dai N."/>
            <person name="Sheng W."/>
            <person name="Hou X."/>
            <person name="Wei L."/>
        </authorList>
    </citation>
    <scope>NUCLEOTIDE SEQUENCE</scope>
    <source>
        <strain evidence="1">3651</strain>
        <tissue evidence="1">Leaf</tissue>
    </source>
</reference>
<organism evidence="1 2">
    <name type="scientific">Sesamum alatum</name>
    <dbReference type="NCBI Taxonomy" id="300844"/>
    <lineage>
        <taxon>Eukaryota</taxon>
        <taxon>Viridiplantae</taxon>
        <taxon>Streptophyta</taxon>
        <taxon>Embryophyta</taxon>
        <taxon>Tracheophyta</taxon>
        <taxon>Spermatophyta</taxon>
        <taxon>Magnoliopsida</taxon>
        <taxon>eudicotyledons</taxon>
        <taxon>Gunneridae</taxon>
        <taxon>Pentapetalae</taxon>
        <taxon>asterids</taxon>
        <taxon>lamiids</taxon>
        <taxon>Lamiales</taxon>
        <taxon>Pedaliaceae</taxon>
        <taxon>Sesamum</taxon>
    </lineage>
</organism>
<dbReference type="Proteomes" id="UP001293254">
    <property type="component" value="Unassembled WGS sequence"/>
</dbReference>
<dbReference type="Gene3D" id="3.40.50.720">
    <property type="entry name" value="NAD(P)-binding Rossmann-like Domain"/>
    <property type="match status" value="1"/>
</dbReference>